<feature type="compositionally biased region" description="Basic and acidic residues" evidence="1">
    <location>
        <begin position="239"/>
        <end position="267"/>
    </location>
</feature>
<feature type="region of interest" description="Disordered" evidence="1">
    <location>
        <begin position="216"/>
        <end position="317"/>
    </location>
</feature>
<name>A0AA39ZG99_9PEZI</name>
<evidence type="ECO:0000313" key="3">
    <source>
        <dbReference type="Proteomes" id="UP001174997"/>
    </source>
</evidence>
<feature type="compositionally biased region" description="Pro residues" evidence="1">
    <location>
        <begin position="58"/>
        <end position="83"/>
    </location>
</feature>
<feature type="region of interest" description="Disordered" evidence="1">
    <location>
        <begin position="1"/>
        <end position="20"/>
    </location>
</feature>
<evidence type="ECO:0000313" key="2">
    <source>
        <dbReference type="EMBL" id="KAK0670506.1"/>
    </source>
</evidence>
<gene>
    <name evidence="2" type="ORF">QBC41DRAFT_221688</name>
</gene>
<evidence type="ECO:0000256" key="1">
    <source>
        <dbReference type="SAM" id="MobiDB-lite"/>
    </source>
</evidence>
<dbReference type="Proteomes" id="UP001174997">
    <property type="component" value="Unassembled WGS sequence"/>
</dbReference>
<dbReference type="EMBL" id="JAULSY010000031">
    <property type="protein sequence ID" value="KAK0670506.1"/>
    <property type="molecule type" value="Genomic_DNA"/>
</dbReference>
<comment type="caution">
    <text evidence="2">The sequence shown here is derived from an EMBL/GenBank/DDBJ whole genome shotgun (WGS) entry which is preliminary data.</text>
</comment>
<feature type="region of interest" description="Disordered" evidence="1">
    <location>
        <begin position="28"/>
        <end position="101"/>
    </location>
</feature>
<feature type="compositionally biased region" description="Basic and acidic residues" evidence="1">
    <location>
        <begin position="142"/>
        <end position="160"/>
    </location>
</feature>
<proteinExistence type="predicted"/>
<accession>A0AA39ZG99</accession>
<keyword evidence="3" id="KW-1185">Reference proteome</keyword>
<sequence>MSSDRRPPASGSYHPVVQPVCIYKQQPPDFRRFQPPVVEDDEEYWTNLFTKGSHPPREPPPNPAFDQPPLPPPNPPPPQPTPSPLQTYLTSRLKSQSTKPHVITIGEYDKLMSNHPAYTPPVGYLADYAILTASASPNPIQKENHKDRKKREEMMRREESASFGFAQRLWKRHCEAVRVRNPTDEYGGVEGDGGDEMQEGEEVKMELDEEIYLRAQQISRRKRGKEEDVGGRSKKVKGKGREKEREVVVEVPRIARRDKGKGRERGQDYFTETVQGGQTWSFGGLDGGMDVDEGGAEGGGDGRSCYQATVEDGEEEL</sequence>
<feature type="region of interest" description="Disordered" evidence="1">
    <location>
        <begin position="134"/>
        <end position="162"/>
    </location>
</feature>
<dbReference type="AlphaFoldDB" id="A0AA39ZG99"/>
<protein>
    <submittedName>
        <fullName evidence="2">Uncharacterized protein</fullName>
    </submittedName>
</protein>
<feature type="compositionally biased region" description="Polar residues" evidence="1">
    <location>
        <begin position="270"/>
        <end position="281"/>
    </location>
</feature>
<organism evidence="2 3">
    <name type="scientific">Cercophora samala</name>
    <dbReference type="NCBI Taxonomy" id="330535"/>
    <lineage>
        <taxon>Eukaryota</taxon>
        <taxon>Fungi</taxon>
        <taxon>Dikarya</taxon>
        <taxon>Ascomycota</taxon>
        <taxon>Pezizomycotina</taxon>
        <taxon>Sordariomycetes</taxon>
        <taxon>Sordariomycetidae</taxon>
        <taxon>Sordariales</taxon>
        <taxon>Lasiosphaeriaceae</taxon>
        <taxon>Cercophora</taxon>
    </lineage>
</organism>
<reference evidence="2" key="1">
    <citation type="submission" date="2023-06" db="EMBL/GenBank/DDBJ databases">
        <title>Genome-scale phylogeny and comparative genomics of the fungal order Sordariales.</title>
        <authorList>
            <consortium name="Lawrence Berkeley National Laboratory"/>
            <person name="Hensen N."/>
            <person name="Bonometti L."/>
            <person name="Westerberg I."/>
            <person name="Brannstrom I.O."/>
            <person name="Guillou S."/>
            <person name="Cros-Aarteil S."/>
            <person name="Calhoun S."/>
            <person name="Haridas S."/>
            <person name="Kuo A."/>
            <person name="Mondo S."/>
            <person name="Pangilinan J."/>
            <person name="Riley R."/>
            <person name="Labutti K."/>
            <person name="Andreopoulos B."/>
            <person name="Lipzen A."/>
            <person name="Chen C."/>
            <person name="Yanf M."/>
            <person name="Daum C."/>
            <person name="Ng V."/>
            <person name="Clum A."/>
            <person name="Steindorff A."/>
            <person name="Ohm R."/>
            <person name="Martin F."/>
            <person name="Silar P."/>
            <person name="Natvig D."/>
            <person name="Lalanne C."/>
            <person name="Gautier V."/>
            <person name="Ament-Velasquez S.L."/>
            <person name="Kruys A."/>
            <person name="Hutchinson M.I."/>
            <person name="Powell A.J."/>
            <person name="Barry K."/>
            <person name="Miller A.N."/>
            <person name="Grigoriev I.V."/>
            <person name="Debuchy R."/>
            <person name="Gladieux P."/>
            <person name="Thoren M.H."/>
            <person name="Johannesson H."/>
        </authorList>
    </citation>
    <scope>NUCLEOTIDE SEQUENCE</scope>
    <source>
        <strain evidence="2">CBS 307.81</strain>
    </source>
</reference>
<feature type="compositionally biased region" description="Polar residues" evidence="1">
    <location>
        <begin position="85"/>
        <end position="99"/>
    </location>
</feature>